<dbReference type="EMBL" id="JAHVHU010000018">
    <property type="protein sequence ID" value="MBY5959811.1"/>
    <property type="molecule type" value="Genomic_DNA"/>
</dbReference>
<sequence length="108" mass="12699">MKILLDECITKRLKPYLSKFEIFTVSEMRWNGIKNGALLVLCFQNQFDIFLTIDKDLTYQQNIKNLDLTVVVLNSTSSKIEELVLFIPAFISKIQKFERGKFYIIDKQ</sequence>
<protein>
    <recommendedName>
        <fullName evidence="1">DUF5615 domain-containing protein</fullName>
    </recommendedName>
</protein>
<name>A0A953HX73_9BACT</name>
<dbReference type="Proteomes" id="UP000753961">
    <property type="component" value="Unassembled WGS sequence"/>
</dbReference>
<proteinExistence type="predicted"/>
<evidence type="ECO:0000259" key="1">
    <source>
        <dbReference type="Pfam" id="PF18480"/>
    </source>
</evidence>
<dbReference type="Pfam" id="PF18480">
    <property type="entry name" value="DUF5615"/>
    <property type="match status" value="1"/>
</dbReference>
<dbReference type="RefSeq" id="WP_222581349.1">
    <property type="nucleotide sequence ID" value="NZ_JAHVHU010000018.1"/>
</dbReference>
<evidence type="ECO:0000313" key="2">
    <source>
        <dbReference type="EMBL" id="MBY5959811.1"/>
    </source>
</evidence>
<organism evidence="2 3">
    <name type="scientific">Membranihabitans marinus</name>
    <dbReference type="NCBI Taxonomy" id="1227546"/>
    <lineage>
        <taxon>Bacteria</taxon>
        <taxon>Pseudomonadati</taxon>
        <taxon>Bacteroidota</taxon>
        <taxon>Saprospiria</taxon>
        <taxon>Saprospirales</taxon>
        <taxon>Saprospiraceae</taxon>
        <taxon>Membranihabitans</taxon>
    </lineage>
</organism>
<accession>A0A953HX73</accession>
<gene>
    <name evidence="2" type="ORF">KUV50_16780</name>
</gene>
<keyword evidence="3" id="KW-1185">Reference proteome</keyword>
<dbReference type="InterPro" id="IPR041049">
    <property type="entry name" value="DUF5615"/>
</dbReference>
<dbReference type="AlphaFoldDB" id="A0A953HX73"/>
<feature type="domain" description="DUF5615" evidence="1">
    <location>
        <begin position="1"/>
        <end position="107"/>
    </location>
</feature>
<comment type="caution">
    <text evidence="2">The sequence shown here is derived from an EMBL/GenBank/DDBJ whole genome shotgun (WGS) entry which is preliminary data.</text>
</comment>
<reference evidence="2" key="1">
    <citation type="submission" date="2021-06" db="EMBL/GenBank/DDBJ databases">
        <title>44 bacteria genomes isolated from Dapeng, Shenzhen.</title>
        <authorList>
            <person name="Zheng W."/>
            <person name="Yu S."/>
            <person name="Huang Y."/>
        </authorList>
    </citation>
    <scope>NUCLEOTIDE SEQUENCE</scope>
    <source>
        <strain evidence="2">DP5N28-2</strain>
    </source>
</reference>
<evidence type="ECO:0000313" key="3">
    <source>
        <dbReference type="Proteomes" id="UP000753961"/>
    </source>
</evidence>